<protein>
    <recommendedName>
        <fullName evidence="3">Sulfotransferase family protein</fullName>
    </recommendedName>
</protein>
<evidence type="ECO:0000313" key="1">
    <source>
        <dbReference type="EMBL" id="REE97586.1"/>
    </source>
</evidence>
<accession>A0A3D9SNN3</accession>
<dbReference type="SUPFAM" id="SSF52540">
    <property type="entry name" value="P-loop containing nucleoside triphosphate hydrolases"/>
    <property type="match status" value="1"/>
</dbReference>
<keyword evidence="2" id="KW-1185">Reference proteome</keyword>
<gene>
    <name evidence="1" type="ORF">DFJ69_3059</name>
</gene>
<comment type="caution">
    <text evidence="1">The sequence shown here is derived from an EMBL/GenBank/DDBJ whole genome shotgun (WGS) entry which is preliminary data.</text>
</comment>
<dbReference type="RefSeq" id="WP_170177661.1">
    <property type="nucleotide sequence ID" value="NZ_QTTT01000001.1"/>
</dbReference>
<dbReference type="AlphaFoldDB" id="A0A3D9SNN3"/>
<organism evidence="1 2">
    <name type="scientific">Thermomonospora umbrina</name>
    <dbReference type="NCBI Taxonomy" id="111806"/>
    <lineage>
        <taxon>Bacteria</taxon>
        <taxon>Bacillati</taxon>
        <taxon>Actinomycetota</taxon>
        <taxon>Actinomycetes</taxon>
        <taxon>Streptosporangiales</taxon>
        <taxon>Thermomonosporaceae</taxon>
        <taxon>Thermomonospora</taxon>
    </lineage>
</organism>
<dbReference type="Gene3D" id="3.40.50.300">
    <property type="entry name" value="P-loop containing nucleotide triphosphate hydrolases"/>
    <property type="match status" value="1"/>
</dbReference>
<dbReference type="InterPro" id="IPR027417">
    <property type="entry name" value="P-loop_NTPase"/>
</dbReference>
<dbReference type="EMBL" id="QTTT01000001">
    <property type="protein sequence ID" value="REE97586.1"/>
    <property type="molecule type" value="Genomic_DNA"/>
</dbReference>
<dbReference type="PANTHER" id="PTHR36978:SF4">
    <property type="entry name" value="P-LOOP CONTAINING NUCLEOSIDE TRIPHOSPHATE HYDROLASE PROTEIN"/>
    <property type="match status" value="1"/>
</dbReference>
<proteinExistence type="predicted"/>
<evidence type="ECO:0000313" key="2">
    <source>
        <dbReference type="Proteomes" id="UP000256661"/>
    </source>
</evidence>
<dbReference type="Pfam" id="PF17784">
    <property type="entry name" value="Sulfotransfer_4"/>
    <property type="match status" value="1"/>
</dbReference>
<dbReference type="PANTHER" id="PTHR36978">
    <property type="entry name" value="P-LOOP CONTAINING NUCLEOTIDE TRIPHOSPHATE HYDROLASE"/>
    <property type="match status" value="1"/>
</dbReference>
<evidence type="ECO:0008006" key="3">
    <source>
        <dbReference type="Google" id="ProtNLM"/>
    </source>
</evidence>
<dbReference type="Proteomes" id="UP000256661">
    <property type="component" value="Unassembled WGS sequence"/>
</dbReference>
<dbReference type="InterPro" id="IPR040632">
    <property type="entry name" value="Sulfotransfer_4"/>
</dbReference>
<name>A0A3D9SNN3_9ACTN</name>
<reference evidence="1 2" key="1">
    <citation type="submission" date="2018-08" db="EMBL/GenBank/DDBJ databases">
        <title>Sequencing the genomes of 1000 actinobacteria strains.</title>
        <authorList>
            <person name="Klenk H.-P."/>
        </authorList>
    </citation>
    <scope>NUCLEOTIDE SEQUENCE [LARGE SCALE GENOMIC DNA]</scope>
    <source>
        <strain evidence="1 2">DSM 43927</strain>
    </source>
</reference>
<sequence length="238" mass="26720">MQVIGVGFGRTGTTSLRDALEILGFGPCHHMRDVMRVPDRVALWRAAARGEAVDWDEVFAGFRSTVDWPAAAFWRELVAHYPAAQVILTVRDPAKWYESAAATVFQGSIRAERQPARTAFKVVRAVDPQFGGFARMVNETVHQRVFGCRLSDRERVLAAYHRHLREVRAQVPGHRLLTYDVREGWAPLCAFLNVPTPDMPFPRANAAAAFGEGRPGPSIPRLLWEGLGARVTWRRPPR</sequence>